<dbReference type="PROSITE" id="PS50975">
    <property type="entry name" value="ATP_GRASP"/>
    <property type="match status" value="1"/>
</dbReference>
<dbReference type="InterPro" id="IPR011761">
    <property type="entry name" value="ATP-grasp"/>
</dbReference>
<dbReference type="EMBL" id="JBHSBN010000025">
    <property type="protein sequence ID" value="MFC4109536.1"/>
    <property type="molecule type" value="Genomic_DNA"/>
</dbReference>
<organism evidence="3 4">
    <name type="scientific">Micromonospora zhanjiangensis</name>
    <dbReference type="NCBI Taxonomy" id="1522057"/>
    <lineage>
        <taxon>Bacteria</taxon>
        <taxon>Bacillati</taxon>
        <taxon>Actinomycetota</taxon>
        <taxon>Actinomycetes</taxon>
        <taxon>Micromonosporales</taxon>
        <taxon>Micromonosporaceae</taxon>
        <taxon>Micromonospora</taxon>
    </lineage>
</organism>
<dbReference type="SUPFAM" id="SSF56059">
    <property type="entry name" value="Glutathione synthetase ATP-binding domain-like"/>
    <property type="match status" value="1"/>
</dbReference>
<evidence type="ECO:0000259" key="2">
    <source>
        <dbReference type="PROSITE" id="PS50975"/>
    </source>
</evidence>
<keyword evidence="1" id="KW-0547">Nucleotide-binding</keyword>
<dbReference type="Gene3D" id="3.30.470.20">
    <property type="entry name" value="ATP-grasp fold, B domain"/>
    <property type="match status" value="1"/>
</dbReference>
<keyword evidence="3" id="KW-0436">Ligase</keyword>
<evidence type="ECO:0000256" key="1">
    <source>
        <dbReference type="PROSITE-ProRule" id="PRU00409"/>
    </source>
</evidence>
<accession>A0ABV8KTU9</accession>
<comment type="caution">
    <text evidence="3">The sequence shown here is derived from an EMBL/GenBank/DDBJ whole genome shotgun (WGS) entry which is preliminary data.</text>
</comment>
<dbReference type="RefSeq" id="WP_377550995.1">
    <property type="nucleotide sequence ID" value="NZ_JBHSBN010000025.1"/>
</dbReference>
<evidence type="ECO:0000313" key="4">
    <source>
        <dbReference type="Proteomes" id="UP001595868"/>
    </source>
</evidence>
<proteinExistence type="predicted"/>
<keyword evidence="4" id="KW-1185">Reference proteome</keyword>
<protein>
    <submittedName>
        <fullName evidence="3">RimK family alpha-L-glutamate ligase</fullName>
    </submittedName>
</protein>
<dbReference type="PANTHER" id="PTHR21621:SF0">
    <property type="entry name" value="BETA-CITRYLGLUTAMATE SYNTHASE B-RELATED"/>
    <property type="match status" value="1"/>
</dbReference>
<sequence>MPEETTTLRRMCWLFPDRESTRTGAKWAAAFWDTYVEVAKELDLSWDRVAPEAVTVDALDPHAPKVHIDGEPVTPADTLFVTSLYSLPYQAADVFNQFTLYAVLEQVGFYLPHPPALAAVCNDKLATILFLRDCPIPPIPTVRIGSGRDLVYDEYEAAIRDLPYPALAKPAGWCASRGINLARDPHDVRGLLSLAQGGDTTLVFQPYLGAGTADYRVHLVDGEPVTVLVRTPGDGALYPQFTTGGRLRYAPLPDELTEAVAWMAEKLPVPFLCVDFLHDGERFWLSEIELDGSIMCPDPGSPEAVRTQRDLIRARFEAYRRGHARRLAGAAPGAA</sequence>
<reference evidence="4" key="1">
    <citation type="journal article" date="2019" name="Int. J. Syst. Evol. Microbiol.">
        <title>The Global Catalogue of Microorganisms (GCM) 10K type strain sequencing project: providing services to taxonomists for standard genome sequencing and annotation.</title>
        <authorList>
            <consortium name="The Broad Institute Genomics Platform"/>
            <consortium name="The Broad Institute Genome Sequencing Center for Infectious Disease"/>
            <person name="Wu L."/>
            <person name="Ma J."/>
        </authorList>
    </citation>
    <scope>NUCLEOTIDE SEQUENCE [LARGE SCALE GENOMIC DNA]</scope>
    <source>
        <strain evidence="4">2902at01</strain>
    </source>
</reference>
<feature type="domain" description="ATP-grasp" evidence="2">
    <location>
        <begin position="128"/>
        <end position="320"/>
    </location>
</feature>
<dbReference type="GO" id="GO:0016874">
    <property type="term" value="F:ligase activity"/>
    <property type="evidence" value="ECO:0007669"/>
    <property type="project" value="UniProtKB-KW"/>
</dbReference>
<evidence type="ECO:0000313" key="3">
    <source>
        <dbReference type="EMBL" id="MFC4109536.1"/>
    </source>
</evidence>
<gene>
    <name evidence="3" type="ORF">ACFOX0_26840</name>
</gene>
<dbReference type="PANTHER" id="PTHR21621">
    <property type="entry name" value="RIBOSOMAL PROTEIN S6 MODIFICATION PROTEIN"/>
    <property type="match status" value="1"/>
</dbReference>
<name>A0ABV8KTU9_9ACTN</name>
<keyword evidence="1" id="KW-0067">ATP-binding</keyword>
<dbReference type="Proteomes" id="UP001595868">
    <property type="component" value="Unassembled WGS sequence"/>
</dbReference>